<proteinExistence type="inferred from homology"/>
<dbReference type="GO" id="GO:0030964">
    <property type="term" value="C:NADH dehydrogenase complex"/>
    <property type="evidence" value="ECO:0007669"/>
    <property type="project" value="TreeGrafter"/>
</dbReference>
<dbReference type="GO" id="GO:0008137">
    <property type="term" value="F:NADH dehydrogenase (ubiquinone) activity"/>
    <property type="evidence" value="ECO:0007669"/>
    <property type="project" value="UniProtKB-UniRule"/>
</dbReference>
<dbReference type="EMBL" id="KT696246">
    <property type="protein sequence ID" value="AML26548.1"/>
    <property type="molecule type" value="Genomic_DNA"/>
</dbReference>
<dbReference type="InterPro" id="IPR038430">
    <property type="entry name" value="NDAH_ubi_oxred_su3_sf"/>
</dbReference>
<evidence type="ECO:0000256" key="6">
    <source>
        <dbReference type="ARBA" id="ARBA00022989"/>
    </source>
</evidence>
<keyword evidence="9" id="KW-0830">Ubiquinone</keyword>
<comment type="subcellular location">
    <subcellularLocation>
        <location evidence="1">Membrane</location>
    </subcellularLocation>
    <subcellularLocation>
        <location evidence="9">Mitochondrion membrane</location>
        <topology evidence="9">Multi-pass membrane protein</topology>
    </subcellularLocation>
</comment>
<feature type="transmembrane region" description="Helical" evidence="9">
    <location>
        <begin position="6"/>
        <end position="26"/>
    </location>
</feature>
<evidence type="ECO:0000256" key="1">
    <source>
        <dbReference type="ARBA" id="ARBA00004370"/>
    </source>
</evidence>
<keyword evidence="9 10" id="KW-0496">Mitochondrion</keyword>
<reference evidence="10" key="1">
    <citation type="submission" date="2015-09" db="EMBL/GenBank/DDBJ databases">
        <title>Capturing the unknown biodiversity of arthropods in tropical forests using metagenomics.</title>
        <authorList>
            <person name="Andujar C."/>
            <person name="Creedy T.J."/>
            <person name="Garner B."/>
            <person name="Canty R."/>
            <person name="Warner H.B."/>
            <person name="Lipecki J."/>
            <person name="Crampton-Platt A."/>
            <person name="Gabrielli M."/>
            <person name="Croydon-Veleslavov I.A."/>
            <person name="Lim J.L."/>
            <person name="Linard B."/>
            <person name="Vogler A."/>
        </authorList>
    </citation>
    <scope>NUCLEOTIDE SEQUENCE</scope>
</reference>
<dbReference type="EC" id="7.1.1.2" evidence="9"/>
<organism evidence="10">
    <name type="scientific">Staphylinidae sp. BMNH 1274697</name>
    <dbReference type="NCBI Taxonomy" id="1796595"/>
    <lineage>
        <taxon>Eukaryota</taxon>
        <taxon>Metazoa</taxon>
        <taxon>Ecdysozoa</taxon>
        <taxon>Arthropoda</taxon>
        <taxon>Hexapoda</taxon>
        <taxon>Insecta</taxon>
        <taxon>Pterygota</taxon>
        <taxon>Neoptera</taxon>
        <taxon>Endopterygota</taxon>
        <taxon>Coleoptera</taxon>
        <taxon>Polyphaga</taxon>
        <taxon>Staphyliniformia</taxon>
        <taxon>Staphylinidae</taxon>
    </lineage>
</organism>
<geneLocation type="mitochondrion" evidence="10"/>
<dbReference type="InterPro" id="IPR000440">
    <property type="entry name" value="NADH_UbQ/plastoQ_OxRdtase_su3"/>
</dbReference>
<evidence type="ECO:0000256" key="3">
    <source>
        <dbReference type="ARBA" id="ARBA00021007"/>
    </source>
</evidence>
<dbReference type="PANTHER" id="PTHR11058:SF9">
    <property type="entry name" value="NADH-UBIQUINONE OXIDOREDUCTASE CHAIN 3"/>
    <property type="match status" value="1"/>
</dbReference>
<comment type="catalytic activity">
    <reaction evidence="8 9">
        <text>a ubiquinone + NADH + 5 H(+)(in) = a ubiquinol + NAD(+) + 4 H(+)(out)</text>
        <dbReference type="Rhea" id="RHEA:29091"/>
        <dbReference type="Rhea" id="RHEA-COMP:9565"/>
        <dbReference type="Rhea" id="RHEA-COMP:9566"/>
        <dbReference type="ChEBI" id="CHEBI:15378"/>
        <dbReference type="ChEBI" id="CHEBI:16389"/>
        <dbReference type="ChEBI" id="CHEBI:17976"/>
        <dbReference type="ChEBI" id="CHEBI:57540"/>
        <dbReference type="ChEBI" id="CHEBI:57945"/>
        <dbReference type="EC" id="7.1.1.2"/>
    </reaction>
</comment>
<keyword evidence="6 9" id="KW-1133">Transmembrane helix</keyword>
<evidence type="ECO:0000256" key="8">
    <source>
        <dbReference type="ARBA" id="ARBA00049551"/>
    </source>
</evidence>
<keyword evidence="9" id="KW-1278">Translocase</keyword>
<feature type="transmembrane region" description="Helical" evidence="9">
    <location>
        <begin position="58"/>
        <end position="81"/>
    </location>
</feature>
<feature type="transmembrane region" description="Helical" evidence="9">
    <location>
        <begin position="87"/>
        <end position="106"/>
    </location>
</feature>
<dbReference type="Gene3D" id="1.20.58.1610">
    <property type="entry name" value="NADH:ubiquinone/plastoquinone oxidoreductase, chain 3"/>
    <property type="match status" value="1"/>
</dbReference>
<dbReference type="AlphaFoldDB" id="A0A126TG48"/>
<evidence type="ECO:0000256" key="9">
    <source>
        <dbReference type="RuleBase" id="RU003640"/>
    </source>
</evidence>
<evidence type="ECO:0000313" key="10">
    <source>
        <dbReference type="EMBL" id="AML26548.1"/>
    </source>
</evidence>
<keyword evidence="4 9" id="KW-0813">Transport</keyword>
<comment type="similarity">
    <text evidence="2 9">Belongs to the complex I subunit 3 family.</text>
</comment>
<dbReference type="Pfam" id="PF00507">
    <property type="entry name" value="Oxidored_q4"/>
    <property type="match status" value="1"/>
</dbReference>
<sequence>MILSIYLMAIVILLISYIIMTLASIISKKTFIDREKNSPFECGFDPKSSARLPFSLQFFLIAVIFLIFDVEITLLIPFIMILKLSSIKIYMAALMFFIFILLAGLYHEWSQGALNWSI</sequence>
<evidence type="ECO:0000256" key="2">
    <source>
        <dbReference type="ARBA" id="ARBA00008472"/>
    </source>
</evidence>
<accession>A0A126TG48</accession>
<protein>
    <recommendedName>
        <fullName evidence="3 9">NADH-ubiquinone oxidoreductase chain 3</fullName>
        <ecNumber evidence="9">7.1.1.2</ecNumber>
    </recommendedName>
</protein>
<gene>
    <name evidence="10" type="primary">ND3</name>
</gene>
<keyword evidence="9" id="KW-0520">NAD</keyword>
<keyword evidence="7 9" id="KW-0472">Membrane</keyword>
<dbReference type="GO" id="GO:0031966">
    <property type="term" value="C:mitochondrial membrane"/>
    <property type="evidence" value="ECO:0007669"/>
    <property type="project" value="UniProtKB-SubCell"/>
</dbReference>
<keyword evidence="5 9" id="KW-0812">Transmembrane</keyword>
<comment type="function">
    <text evidence="9">Core subunit of the mitochondrial membrane respiratory chain NADH dehydrogenase (Complex I) which catalyzes electron transfer from NADH through the respiratory chain, using ubiquinone as an electron acceptor. Essential for the catalytic activity of complex I.</text>
</comment>
<keyword evidence="9" id="KW-0249">Electron transport</keyword>
<dbReference type="PANTHER" id="PTHR11058">
    <property type="entry name" value="NADH-UBIQUINONE OXIDOREDUCTASE CHAIN 3"/>
    <property type="match status" value="1"/>
</dbReference>
<evidence type="ECO:0000256" key="4">
    <source>
        <dbReference type="ARBA" id="ARBA00022448"/>
    </source>
</evidence>
<name>A0A126TG48_9COLE</name>
<evidence type="ECO:0000256" key="5">
    <source>
        <dbReference type="ARBA" id="ARBA00022692"/>
    </source>
</evidence>
<evidence type="ECO:0000256" key="7">
    <source>
        <dbReference type="ARBA" id="ARBA00023136"/>
    </source>
</evidence>
<keyword evidence="9" id="KW-0679">Respiratory chain</keyword>